<dbReference type="Proteomes" id="UP001239111">
    <property type="component" value="Chromosome 4"/>
</dbReference>
<reference evidence="1" key="1">
    <citation type="submission" date="2023-04" db="EMBL/GenBank/DDBJ databases">
        <title>A chromosome-level genome assembly of the parasitoid wasp Eretmocerus hayati.</title>
        <authorList>
            <person name="Zhong Y."/>
            <person name="Liu S."/>
            <person name="Liu Y."/>
        </authorList>
    </citation>
    <scope>NUCLEOTIDE SEQUENCE</scope>
    <source>
        <strain evidence="1">ZJU_SS_LIU_2023</strain>
    </source>
</reference>
<proteinExistence type="predicted"/>
<dbReference type="EMBL" id="CM056744">
    <property type="protein sequence ID" value="KAJ8668211.1"/>
    <property type="molecule type" value="Genomic_DNA"/>
</dbReference>
<name>A0ACC2NAY3_9HYME</name>
<protein>
    <submittedName>
        <fullName evidence="1">Uncharacterized protein</fullName>
    </submittedName>
</protein>
<accession>A0ACC2NAY3</accession>
<evidence type="ECO:0000313" key="1">
    <source>
        <dbReference type="EMBL" id="KAJ8668211.1"/>
    </source>
</evidence>
<keyword evidence="2" id="KW-1185">Reference proteome</keyword>
<gene>
    <name evidence="1" type="ORF">QAD02_009874</name>
</gene>
<sequence length="714" mass="82347">MIFNCRSMSKLDTTRLGSQINPSKIRKFTESNTCYTTECNKTALEILEYMDENNEPCDDFYKFVCGNFVKKTVIPDDEISVNNFETVRNILVQQMRDIVSAESKPDDPKSFEFVKNLYSVCMNETLAEEEGLAPLHNILKELGGWPVLEGDKWDEDNFSWKESVYKLRKKGYSTGYFLTFDIVDDFKNNSRRVIVLDQASLGLSNRYLKKGMKNKIVEAYSNYMVDIAVMLGADKDRAESELLESLQFEIKLASISLLDEERRNTTALYHIMTVNELVNKYPSIPWLEYLNIMVAPVLNINGKEPIWVIVPSYISELEKLLNETSKRILANYVMWRVAKKSVNFLSREIREKQLTFQTITTGRVKNQPRWKECTEKVSSVFPITISSLYVRKYFNEDARNNTREMVSNIRQKFIQILQTVDWMDEDTRRIAVDKAKSMSEYIAYPEELLNNTKVDKVYDKVHMIPGHNLLQISLDFSLIAIELALKKLRKPVKRNKWIRHGMSADVNAYYSTSDNSIEFPAGILQGTYFNAKRPRYTNYGAIGTIIGHEITHGFDDMGSQFDKEGKATDWWKNKTKTEFLKRVQCVIDQANNYTVSGTSLKINGINTQGENLADYGGIKVAYLAYNEWKKHHGEEQSLPGLQNYSSKQMFWISAAHMWCDAIRPESIELIINMGSHSPNEFRINGPLSNLPEFARDFNCSLGSKMNPRGKCTVW</sequence>
<comment type="caution">
    <text evidence="1">The sequence shown here is derived from an EMBL/GenBank/DDBJ whole genome shotgun (WGS) entry which is preliminary data.</text>
</comment>
<organism evidence="1 2">
    <name type="scientific">Eretmocerus hayati</name>
    <dbReference type="NCBI Taxonomy" id="131215"/>
    <lineage>
        <taxon>Eukaryota</taxon>
        <taxon>Metazoa</taxon>
        <taxon>Ecdysozoa</taxon>
        <taxon>Arthropoda</taxon>
        <taxon>Hexapoda</taxon>
        <taxon>Insecta</taxon>
        <taxon>Pterygota</taxon>
        <taxon>Neoptera</taxon>
        <taxon>Endopterygota</taxon>
        <taxon>Hymenoptera</taxon>
        <taxon>Apocrita</taxon>
        <taxon>Proctotrupomorpha</taxon>
        <taxon>Chalcidoidea</taxon>
        <taxon>Aphelinidae</taxon>
        <taxon>Aphelininae</taxon>
        <taxon>Eretmocerus</taxon>
    </lineage>
</organism>
<evidence type="ECO:0000313" key="2">
    <source>
        <dbReference type="Proteomes" id="UP001239111"/>
    </source>
</evidence>